<dbReference type="PANTHER" id="PTHR33215:SF13">
    <property type="entry name" value="PROTEIN DISTAL ANTENNA"/>
    <property type="match status" value="1"/>
</dbReference>
<dbReference type="Proteomes" id="UP001232156">
    <property type="component" value="Unassembled WGS sequence"/>
</dbReference>
<feature type="region of interest" description="Disordered" evidence="1">
    <location>
        <begin position="81"/>
        <end position="112"/>
    </location>
</feature>
<dbReference type="InterPro" id="IPR002514">
    <property type="entry name" value="Transposase_8"/>
</dbReference>
<evidence type="ECO:0000313" key="2">
    <source>
        <dbReference type="EMBL" id="MDR4127254.1"/>
    </source>
</evidence>
<dbReference type="Pfam" id="PF01527">
    <property type="entry name" value="HTH_Tnp_1"/>
    <property type="match status" value="1"/>
</dbReference>
<dbReference type="InterPro" id="IPR051839">
    <property type="entry name" value="RD_transcriptional_regulator"/>
</dbReference>
<dbReference type="EMBL" id="JAUZQE010000075">
    <property type="protein sequence ID" value="MDR4127254.1"/>
    <property type="molecule type" value="Genomic_DNA"/>
</dbReference>
<reference evidence="2 3" key="1">
    <citation type="submission" date="2023-08" db="EMBL/GenBank/DDBJ databases">
        <title>Alcaligenaceae gen. nov., a novel taxon isolated from the sludge of Yixing Pesticide Factory.</title>
        <authorList>
            <person name="Ruan L."/>
        </authorList>
    </citation>
    <scope>NUCLEOTIDE SEQUENCE [LARGE SCALE GENOMIC DNA]</scope>
    <source>
        <strain evidence="2 3">LG-2</strain>
    </source>
</reference>
<proteinExistence type="predicted"/>
<protein>
    <submittedName>
        <fullName evidence="2">Transposase</fullName>
    </submittedName>
</protein>
<accession>A0ABU1D9X0</accession>
<evidence type="ECO:0000313" key="3">
    <source>
        <dbReference type="Proteomes" id="UP001232156"/>
    </source>
</evidence>
<dbReference type="Gene3D" id="1.10.10.60">
    <property type="entry name" value="Homeodomain-like"/>
    <property type="match status" value="1"/>
</dbReference>
<dbReference type="InterPro" id="IPR009057">
    <property type="entry name" value="Homeodomain-like_sf"/>
</dbReference>
<feature type="compositionally biased region" description="Basic and acidic residues" evidence="1">
    <location>
        <begin position="81"/>
        <end position="101"/>
    </location>
</feature>
<name>A0ABU1D9X0_9BURK</name>
<dbReference type="RefSeq" id="WP_347287781.1">
    <property type="nucleotide sequence ID" value="NZ_JAUZQE010000075.1"/>
</dbReference>
<gene>
    <name evidence="2" type="ORF">Q8947_14890</name>
</gene>
<dbReference type="SUPFAM" id="SSF46689">
    <property type="entry name" value="Homeodomain-like"/>
    <property type="match status" value="1"/>
</dbReference>
<evidence type="ECO:0000256" key="1">
    <source>
        <dbReference type="SAM" id="MobiDB-lite"/>
    </source>
</evidence>
<keyword evidence="3" id="KW-1185">Reference proteome</keyword>
<organism evidence="2 3">
    <name type="scientific">Yanghanlia caeni</name>
    <dbReference type="NCBI Taxonomy" id="3064283"/>
    <lineage>
        <taxon>Bacteria</taxon>
        <taxon>Pseudomonadati</taxon>
        <taxon>Pseudomonadota</taxon>
        <taxon>Betaproteobacteria</taxon>
        <taxon>Burkholderiales</taxon>
        <taxon>Alcaligenaceae</taxon>
        <taxon>Yanghanlia</taxon>
    </lineage>
</organism>
<dbReference type="PANTHER" id="PTHR33215">
    <property type="entry name" value="PROTEIN DISTAL ANTENNA"/>
    <property type="match status" value="1"/>
</dbReference>
<sequence length="112" mass="12970">MTRSRRTFTDEFKREAVRLVEQPGNNVSQVARDLGLEPSVLRRWVGQMREGNWEPTAGKPLKSAQQQEIEQLRRELAKVKTERDILKKRSDTLPRTRHEVSIHCPTPGGLVR</sequence>
<comment type="caution">
    <text evidence="2">The sequence shown here is derived from an EMBL/GenBank/DDBJ whole genome shotgun (WGS) entry which is preliminary data.</text>
</comment>